<gene>
    <name evidence="1" type="ORF">BG261_05470</name>
</gene>
<dbReference type="STRING" id="1859473.BG261_05470"/>
<name>A0A1E8GKS5_9LACT</name>
<comment type="caution">
    <text evidence="1">The sequence shown here is derived from an EMBL/GenBank/DDBJ whole genome shotgun (WGS) entry which is preliminary data.</text>
</comment>
<keyword evidence="2" id="KW-1185">Reference proteome</keyword>
<reference evidence="2" key="1">
    <citation type="submission" date="2016-09" db="EMBL/GenBank/DDBJ databases">
        <title>Draft genome sequence of a novel species of the family Streptococcaceae isolated from flowers.</title>
        <authorList>
            <person name="Chuah L.-O."/>
            <person name="Yap K.-P."/>
            <person name="Thong K.L."/>
            <person name="Liong M.T."/>
            <person name="Ahmad R."/>
            <person name="Rusul G."/>
        </authorList>
    </citation>
    <scope>NUCLEOTIDE SEQUENCE [LARGE SCALE GENOMIC DNA]</scope>
    <source>
        <strain evidence="2">DF1</strain>
    </source>
</reference>
<organism evidence="1 2">
    <name type="scientific">Floricoccus tropicus</name>
    <dbReference type="NCBI Taxonomy" id="1859473"/>
    <lineage>
        <taxon>Bacteria</taxon>
        <taxon>Bacillati</taxon>
        <taxon>Bacillota</taxon>
        <taxon>Bacilli</taxon>
        <taxon>Lactobacillales</taxon>
        <taxon>Streptococcaceae</taxon>
        <taxon>Floricoccus</taxon>
    </lineage>
</organism>
<dbReference type="RefSeq" id="WP_070792772.1">
    <property type="nucleotide sequence ID" value="NZ_MKIR01000023.1"/>
</dbReference>
<proteinExistence type="predicted"/>
<dbReference type="Proteomes" id="UP000178622">
    <property type="component" value="Unassembled WGS sequence"/>
</dbReference>
<dbReference type="EMBL" id="MKIR01000023">
    <property type="protein sequence ID" value="OFI48839.1"/>
    <property type="molecule type" value="Genomic_DNA"/>
</dbReference>
<protein>
    <submittedName>
        <fullName evidence="1">Uncharacterized protein</fullName>
    </submittedName>
</protein>
<sequence length="105" mass="12900">MKAYRIWDKYDSEKGQKIVFGNTVREVKRDNFCCDMFEDVEWTAFMVKREPAFDDMENLPPAEFAYERALEGWRYFDYYVSEPCTDECTKEEYIEWYKKTFEEEV</sequence>
<accession>A0A1E8GKS5</accession>
<evidence type="ECO:0000313" key="1">
    <source>
        <dbReference type="EMBL" id="OFI48839.1"/>
    </source>
</evidence>
<dbReference type="AlphaFoldDB" id="A0A1E8GKS5"/>
<evidence type="ECO:0000313" key="2">
    <source>
        <dbReference type="Proteomes" id="UP000178622"/>
    </source>
</evidence>